<organism evidence="1 2">
    <name type="scientific">Cereibacter ovatus</name>
    <dbReference type="NCBI Taxonomy" id="439529"/>
    <lineage>
        <taxon>Bacteria</taxon>
        <taxon>Pseudomonadati</taxon>
        <taxon>Pseudomonadota</taxon>
        <taxon>Alphaproteobacteria</taxon>
        <taxon>Rhodobacterales</taxon>
        <taxon>Paracoccaceae</taxon>
        <taxon>Cereibacter</taxon>
    </lineage>
</organism>
<dbReference type="Proteomes" id="UP000219467">
    <property type="component" value="Unassembled WGS sequence"/>
</dbReference>
<sequence>MEKTTQTLMDPLFQLAKRAPFNIAPERGKNLSEEVFVKGRWKLITTHGEANFYAYPVEAKVTASYAGLASLWCLSYAAFHISDIASRLQREIDTGAKHFDIGKFCAELQIYQYINYARDLFHSDREWPSSLKIPNVSAMFEAPEGRVNNIFFGALSWILLHEIGHVHLKHEKDIPVDQRLRQEFQADNFATCWILDEAGFGIQREFRVLVVCVALSWLFLNEEKLGQGRDHPAAITRFQESVAKFEMGERSAGLENAAYVLKAIFDPASKSPACETPKELFEWTANRLTELFRK</sequence>
<dbReference type="InterPro" id="IPR019504">
    <property type="entry name" value="Peptidase_U49_Lit_pept"/>
</dbReference>
<reference evidence="2" key="1">
    <citation type="submission" date="2017-08" db="EMBL/GenBank/DDBJ databases">
        <authorList>
            <person name="Varghese N."/>
            <person name="Submissions S."/>
        </authorList>
    </citation>
    <scope>NUCLEOTIDE SEQUENCE [LARGE SCALE GENOMIC DNA]</scope>
    <source>
        <strain evidence="2">JA234</strain>
    </source>
</reference>
<accession>A0A285D3K5</accession>
<name>A0A285D3K5_9RHOB</name>
<evidence type="ECO:0000313" key="2">
    <source>
        <dbReference type="Proteomes" id="UP000219467"/>
    </source>
</evidence>
<gene>
    <name evidence="1" type="ORF">SAMN05878503_1222</name>
</gene>
<dbReference type="EMBL" id="OAOQ01000022">
    <property type="protein sequence ID" value="SNX74359.1"/>
    <property type="molecule type" value="Genomic_DNA"/>
</dbReference>
<protein>
    <submittedName>
        <fullName evidence="1">Peptidase U49-like protein</fullName>
    </submittedName>
</protein>
<proteinExistence type="predicted"/>
<dbReference type="Pfam" id="PF10463">
    <property type="entry name" value="Peptidase_U49"/>
    <property type="match status" value="1"/>
</dbReference>
<keyword evidence="2" id="KW-1185">Reference proteome</keyword>
<dbReference type="OrthoDB" id="8421534at2"/>
<evidence type="ECO:0000313" key="1">
    <source>
        <dbReference type="EMBL" id="SNX74359.1"/>
    </source>
</evidence>
<dbReference type="AlphaFoldDB" id="A0A285D3K5"/>